<evidence type="ECO:0000256" key="1">
    <source>
        <dbReference type="ARBA" id="ARBA00009981"/>
    </source>
</evidence>
<proteinExistence type="inferred from homology"/>
<comment type="caution">
    <text evidence="3">The sequence shown here is derived from an EMBL/GenBank/DDBJ whole genome shotgun (WGS) entry which is preliminary data.</text>
</comment>
<comment type="similarity">
    <text evidence="1 2">Belongs to the phD/YefM antitoxin family.</text>
</comment>
<dbReference type="AlphaFoldDB" id="A0A2M8W1Q0"/>
<sequence length="84" mass="9366">MQVNVLEARNNLSQLIARATAGEEVVIAKRDVPLVRLVPVSIDLVHGRGNVVVEWLDGHPLPPRLTREPAQLDLDIANEREGWE</sequence>
<dbReference type="NCBIfam" id="TIGR01552">
    <property type="entry name" value="phd_fam"/>
    <property type="match status" value="1"/>
</dbReference>
<dbReference type="OrthoDB" id="33091at2"/>
<organism evidence="3 4">
    <name type="scientific">Luteimicrobium subarcticum</name>
    <dbReference type="NCBI Taxonomy" id="620910"/>
    <lineage>
        <taxon>Bacteria</taxon>
        <taxon>Bacillati</taxon>
        <taxon>Actinomycetota</taxon>
        <taxon>Actinomycetes</taxon>
        <taxon>Micrococcales</taxon>
        <taxon>Luteimicrobium</taxon>
    </lineage>
</organism>
<gene>
    <name evidence="3" type="ORF">CLV34_3102</name>
</gene>
<evidence type="ECO:0000313" key="4">
    <source>
        <dbReference type="Proteomes" id="UP000231586"/>
    </source>
</evidence>
<dbReference type="Pfam" id="PF02604">
    <property type="entry name" value="PhdYeFM_antitox"/>
    <property type="match status" value="1"/>
</dbReference>
<dbReference type="Proteomes" id="UP000231586">
    <property type="component" value="Unassembled WGS sequence"/>
</dbReference>
<evidence type="ECO:0000313" key="3">
    <source>
        <dbReference type="EMBL" id="PJI84857.1"/>
    </source>
</evidence>
<comment type="function">
    <text evidence="2">Antitoxin component of a type II toxin-antitoxin (TA) system.</text>
</comment>
<dbReference type="InterPro" id="IPR036165">
    <property type="entry name" value="YefM-like_sf"/>
</dbReference>
<dbReference type="RefSeq" id="WP_100351201.1">
    <property type="nucleotide sequence ID" value="NZ_PGTZ01000013.1"/>
</dbReference>
<accession>A0A2M8W1Q0</accession>
<reference evidence="3 4" key="1">
    <citation type="submission" date="2017-11" db="EMBL/GenBank/DDBJ databases">
        <title>Genomic Encyclopedia of Archaeal and Bacterial Type Strains, Phase II (KMG-II): From Individual Species to Whole Genera.</title>
        <authorList>
            <person name="Goeker M."/>
        </authorList>
    </citation>
    <scope>NUCLEOTIDE SEQUENCE [LARGE SCALE GENOMIC DNA]</scope>
    <source>
        <strain evidence="3 4">DSM 22413</strain>
    </source>
</reference>
<dbReference type="InterPro" id="IPR006442">
    <property type="entry name" value="Antitoxin_Phd/YefM"/>
</dbReference>
<dbReference type="Gene3D" id="3.40.1620.10">
    <property type="entry name" value="YefM-like domain"/>
    <property type="match status" value="1"/>
</dbReference>
<protein>
    <recommendedName>
        <fullName evidence="2">Antitoxin</fullName>
    </recommendedName>
</protein>
<name>A0A2M8W1Q0_9MICO</name>
<evidence type="ECO:0000256" key="2">
    <source>
        <dbReference type="RuleBase" id="RU362080"/>
    </source>
</evidence>
<dbReference type="SUPFAM" id="SSF143120">
    <property type="entry name" value="YefM-like"/>
    <property type="match status" value="1"/>
</dbReference>
<dbReference type="EMBL" id="PGTZ01000013">
    <property type="protein sequence ID" value="PJI84857.1"/>
    <property type="molecule type" value="Genomic_DNA"/>
</dbReference>
<keyword evidence="4" id="KW-1185">Reference proteome</keyword>